<comment type="caution">
    <text evidence="2">The sequence shown here is derived from an EMBL/GenBank/DDBJ whole genome shotgun (WGS) entry which is preliminary data.</text>
</comment>
<feature type="region of interest" description="Disordered" evidence="1">
    <location>
        <begin position="354"/>
        <end position="382"/>
    </location>
</feature>
<feature type="compositionally biased region" description="Polar residues" evidence="1">
    <location>
        <begin position="784"/>
        <end position="794"/>
    </location>
</feature>
<name>V6TJH8_GIAIN</name>
<feature type="compositionally biased region" description="Low complexity" evidence="1">
    <location>
        <begin position="907"/>
        <end position="916"/>
    </location>
</feature>
<feature type="compositionally biased region" description="Low complexity" evidence="1">
    <location>
        <begin position="1152"/>
        <end position="1161"/>
    </location>
</feature>
<dbReference type="VEuPathDB" id="GiardiaDB:QR46_0842"/>
<feature type="region of interest" description="Disordered" evidence="1">
    <location>
        <begin position="429"/>
        <end position="450"/>
    </location>
</feature>
<feature type="region of interest" description="Disordered" evidence="1">
    <location>
        <begin position="1127"/>
        <end position="1187"/>
    </location>
</feature>
<feature type="compositionally biased region" description="Polar residues" evidence="1">
    <location>
        <begin position="294"/>
        <end position="304"/>
    </location>
</feature>
<gene>
    <name evidence="2" type="ORF">DHA2_150935</name>
</gene>
<feature type="compositionally biased region" description="Polar residues" evidence="1">
    <location>
        <begin position="1420"/>
        <end position="1446"/>
    </location>
</feature>
<sequence length="1607" mass="175709">VAIAWLHMRGSSCKWVLSTKAPATSVVDQSSSALQQSGPQSARISRLEQSAGWVSPSAMQGQGQSHQRFSGSMQQTLLLNPVRPRSFQIEFSPISETLGGDTTPKTPMLFTLNGTKSRLSSTIHHSKPQGILAPQHENSVLHGTRNINGPSDDLVKPTVSSAHRSRPSSSSLNTYPLHQNLGSISSAGDYHTPNFTSTPHALNSEKGSLNTDHQQVISAMISPICYRVGESMQPANEAKGTAIIDNEILSDEKHQSSRSFQVQASGKAMAFVAAQQRALHAPAVGRNPQKIKRSTSASQPQYSKPSHPAFMKEVDVVLHKLQSNAIYSSTIDMLSNNDLNHIYAVHPTHFKPMRKKWKASEPPSLPPPPSSDDTLPDGIPVLTANPHELKDQYISTLRPVQPVPSSSIGFFIDSDPHASKKRYTLRRVSSANASSVATQQRDGSQATDRELRQRSLRLTGSSGAEALLTAAKTQNPDDPHIFQHNILLTPDLSTQTDTVTDTITTPVKDLRDNRLTIDELRQPPLVQKRIHESETMRSQNAGTKPDQIPSRSRSAEESLASQKTRRMSASKPLLNVQSLVDNKPGLRPPLSLSSRSSSSRRAYSARPSRSSDVLSASQSKAAAHTIVTQKYSAIHQGPAFSKQLRNPTSLLTDQDTVATSNGLADRTRFNAARRRPLSSGDISHSKHVYRTIHGEKPIARGFSTQSNRLTHNSIRSAANSTSSSLRPDVSLTPYQSTYASKALAVSAVLPTSSLALSMASSYIQSQARSKYNVALMRLQAPSVTLGSTPSQQGNARATSASTSTRHSRRTVGIQPRSTTEQSINTTPLTANIEKSHHDTSSIAIKRSNYFGRTRNAKIGTMELKDAYTETGSYRSVTEVSDARSSLDHPLSFGTQTGVQVLDRAQSRRSQSSSSARILDRLTAPKSSSVKRSRSATFHSRDDNLMLAPTHDINTTDILAARRLIQPHTNPRFVDHKRDTITRHLTDIATMPLYSREARSSVEKENQPESPNIAEMLRGLDIPTINSAESSTHYDLRTLSDDKLVNSSSHDPSISRNRSVNGTFSSMHTLPSIELHRKDVHVCSQPNEFIQLLGNTAFPSSSATLEMYIGGLNYQEIDLQHHIFSKRNTTTVSESINKKQEASKKRSARKTRSNSASASSSATYNTKRCRSSSPSCSSSRHGPPVSNSTTQIIAHSLEPQASLELHPSAQLHSSVNADMVLEDLDIDGADPDCLSNSAVRTSNYKETVLLKRRAPDGRTQLALVSTGDILYGSYNKKTALDVTMQQSQRSLSASAHGAPHRRHSKTRPVNKTSTMFNYPSITGAFPLYADEDEQRTETHSTAHTNNEASSPQHGYRQVSQSLPLNKQSSRPKTTDSSVIRYNQLLSDHKTLSVSVSAAMARRAFEKQANDRALNALMHQTTTPNTSGLQSSSTMSFSRDVSHISQRQSLDKESVTAKEQNKDTIYQSPVLFTSLADASPLPSSNPTTTIKEVANPNNQSIPRSSQPLLKNNATLDNLRKESAYRARSNRITESEKDMRVSALSNTKCSSTMERSCCETDGRRSSYVKQYSRSHVRPASSSSLSGSATTRQANRCRSSSAVRSASSARK</sequence>
<dbReference type="VEuPathDB" id="GiardiaDB:GL50581_1281"/>
<feature type="region of interest" description="Disordered" evidence="1">
    <location>
        <begin position="1475"/>
        <end position="1506"/>
    </location>
</feature>
<feature type="compositionally biased region" description="Low complexity" evidence="1">
    <location>
        <begin position="795"/>
        <end position="804"/>
    </location>
</feature>
<evidence type="ECO:0000256" key="1">
    <source>
        <dbReference type="SAM" id="MobiDB-lite"/>
    </source>
</evidence>
<evidence type="ECO:0000313" key="3">
    <source>
        <dbReference type="Proteomes" id="UP000018320"/>
    </source>
</evidence>
<feature type="compositionally biased region" description="Basic and acidic residues" evidence="1">
    <location>
        <begin position="1447"/>
        <end position="1460"/>
    </location>
</feature>
<feature type="region of interest" description="Disordered" evidence="1">
    <location>
        <begin position="901"/>
        <end position="936"/>
    </location>
</feature>
<feature type="region of interest" description="Disordered" evidence="1">
    <location>
        <begin position="784"/>
        <end position="822"/>
    </location>
</feature>
<feature type="compositionally biased region" description="Low complexity" evidence="1">
    <location>
        <begin position="1170"/>
        <end position="1179"/>
    </location>
</feature>
<organism evidence="2 3">
    <name type="scientific">Giardia intestinalis</name>
    <name type="common">Giardia lamblia</name>
    <dbReference type="NCBI Taxonomy" id="5741"/>
    <lineage>
        <taxon>Eukaryota</taxon>
        <taxon>Metamonada</taxon>
        <taxon>Diplomonadida</taxon>
        <taxon>Hexamitidae</taxon>
        <taxon>Giardiinae</taxon>
        <taxon>Giardia</taxon>
    </lineage>
</organism>
<feature type="compositionally biased region" description="Polar residues" evidence="1">
    <location>
        <begin position="1479"/>
        <end position="1506"/>
    </location>
</feature>
<proteinExistence type="predicted"/>
<feature type="region of interest" description="Disordered" evidence="1">
    <location>
        <begin position="27"/>
        <end position="51"/>
    </location>
</feature>
<feature type="region of interest" description="Disordered" evidence="1">
    <location>
        <begin position="1558"/>
        <end position="1607"/>
    </location>
</feature>
<feature type="region of interest" description="Disordered" evidence="1">
    <location>
        <begin position="1331"/>
        <end position="1374"/>
    </location>
</feature>
<feature type="compositionally biased region" description="Low complexity" evidence="1">
    <location>
        <begin position="1574"/>
        <end position="1607"/>
    </location>
</feature>
<feature type="non-terminal residue" evidence="2">
    <location>
        <position position="1"/>
    </location>
</feature>
<dbReference type="EMBL" id="AHGT01000009">
    <property type="protein sequence ID" value="ESU38799.1"/>
    <property type="molecule type" value="Genomic_DNA"/>
</dbReference>
<dbReference type="VEuPathDB" id="GiardiaDB:DHA2_150935"/>
<evidence type="ECO:0000313" key="2">
    <source>
        <dbReference type="EMBL" id="ESU38799.1"/>
    </source>
</evidence>
<feature type="compositionally biased region" description="Polar residues" evidence="1">
    <location>
        <begin position="1340"/>
        <end position="1374"/>
    </location>
</feature>
<dbReference type="Proteomes" id="UP000018320">
    <property type="component" value="Unassembled WGS sequence"/>
</dbReference>
<feature type="region of interest" description="Disordered" evidence="1">
    <location>
        <begin position="145"/>
        <end position="176"/>
    </location>
</feature>
<dbReference type="VEuPathDB" id="GiardiaDB:GL50803_0014802"/>
<evidence type="ECO:0008006" key="4">
    <source>
        <dbReference type="Google" id="ProtNLM"/>
    </source>
</evidence>
<feature type="compositionally biased region" description="Low complexity" evidence="1">
    <location>
        <begin position="588"/>
        <end position="611"/>
    </location>
</feature>
<feature type="region of interest" description="Disordered" evidence="1">
    <location>
        <begin position="1284"/>
        <end position="1314"/>
    </location>
</feature>
<feature type="compositionally biased region" description="Basic residues" evidence="1">
    <location>
        <begin position="1297"/>
        <end position="1307"/>
    </location>
</feature>
<feature type="region of interest" description="Disordered" evidence="1">
    <location>
        <begin position="515"/>
        <end position="616"/>
    </location>
</feature>
<feature type="region of interest" description="Disordered" evidence="1">
    <location>
        <begin position="1420"/>
        <end position="1460"/>
    </location>
</feature>
<accession>V6TJH8</accession>
<protein>
    <recommendedName>
        <fullName evidence="4">Hemagglutinin protein-like protein</fullName>
    </recommendedName>
</protein>
<reference evidence="2 3" key="2">
    <citation type="journal article" date="2013" name="Genome Biol. Evol.">
        <title>Genome sequencing of Giardia lamblia genotypes A2 and B isolates (DH and GS) and comparative analysis with the genomes of genotypes A1 and E (WB and Pig).</title>
        <authorList>
            <person name="Adam R.D."/>
            <person name="Dahlstrom E.W."/>
            <person name="Martens C.A."/>
            <person name="Bruno D.P."/>
            <person name="Barbian K.D."/>
            <person name="Ricklefs S.M."/>
            <person name="Hernandez M.M."/>
            <person name="Narla N.P."/>
            <person name="Patel R.B."/>
            <person name="Porcella S.F."/>
            <person name="Nash T.E."/>
        </authorList>
    </citation>
    <scope>NUCLEOTIDE SEQUENCE [LARGE SCALE GENOMIC DNA]</scope>
    <source>
        <strain evidence="2 3">DH</strain>
    </source>
</reference>
<feature type="compositionally biased region" description="Polar residues" evidence="1">
    <location>
        <begin position="27"/>
        <end position="43"/>
    </location>
</feature>
<reference evidence="3" key="1">
    <citation type="submission" date="2012-02" db="EMBL/GenBank/DDBJ databases">
        <title>Genome sequencing of Giardia lamblia Genotypes A2 and B isolates (DH and GS) and comparative analysis with the genomes of Genotypes A1 and E (WB and Pig).</title>
        <authorList>
            <person name="Adam R."/>
            <person name="Dahlstrom E."/>
            <person name="Martens C."/>
            <person name="Bruno D."/>
            <person name="Barbian K."/>
            <person name="Porcella S.F."/>
            <person name="Nash T."/>
        </authorList>
    </citation>
    <scope>NUCLEOTIDE SEQUENCE</scope>
    <source>
        <strain evidence="3">DH</strain>
    </source>
</reference>
<feature type="region of interest" description="Disordered" evidence="1">
    <location>
        <begin position="281"/>
        <end position="306"/>
    </location>
</feature>